<sequence>MNVFCEVAEISHSILGGSFVKDKSEWSPSCLSKIDLWARGFLRSGNLPPDYRISLIDIGLVIEYLMGGAYRCNYTRKRFRTLYHNLFGPKRPVPVLHIPSMASDASCVLTLSMLLSIFATSSTGPTCPCPAVQQHREMASMKHLTY</sequence>
<gene>
    <name evidence="1" type="ORF">P7K49_000918</name>
</gene>
<dbReference type="PANTHER" id="PTHR13800">
    <property type="entry name" value="TRANSIENT RECEPTOR POTENTIAL CATION CHANNEL, SUBFAMILY M, MEMBER 6"/>
    <property type="match status" value="1"/>
</dbReference>
<reference evidence="1 2" key="1">
    <citation type="submission" date="2023-05" db="EMBL/GenBank/DDBJ databases">
        <title>B98-5 Cell Line De Novo Hybrid Assembly: An Optical Mapping Approach.</title>
        <authorList>
            <person name="Kananen K."/>
            <person name="Auerbach J.A."/>
            <person name="Kautto E."/>
            <person name="Blachly J.S."/>
        </authorList>
    </citation>
    <scope>NUCLEOTIDE SEQUENCE [LARGE SCALE GENOMIC DNA]</scope>
    <source>
        <strain evidence="1">B95-8</strain>
        <tissue evidence="1">Cell line</tissue>
    </source>
</reference>
<dbReference type="EMBL" id="JASSZA010000001">
    <property type="protein sequence ID" value="KAK2119532.1"/>
    <property type="molecule type" value="Genomic_DNA"/>
</dbReference>
<dbReference type="PANTHER" id="PTHR13800:SF7">
    <property type="entry name" value="TRANSIENT RECEPTOR POTENTIAL CATION CHANNEL SUBFAMILY M MEMBER 3"/>
    <property type="match status" value="1"/>
</dbReference>
<comment type="caution">
    <text evidence="1">The sequence shown here is derived from an EMBL/GenBank/DDBJ whole genome shotgun (WGS) entry which is preliminary data.</text>
</comment>
<evidence type="ECO:0000313" key="2">
    <source>
        <dbReference type="Proteomes" id="UP001266305"/>
    </source>
</evidence>
<protein>
    <submittedName>
        <fullName evidence="1">Uncharacterized protein</fullName>
    </submittedName>
</protein>
<keyword evidence="2" id="KW-1185">Reference proteome</keyword>
<evidence type="ECO:0000313" key="1">
    <source>
        <dbReference type="EMBL" id="KAK2119532.1"/>
    </source>
</evidence>
<accession>A0ABQ9WD22</accession>
<dbReference type="InterPro" id="IPR050927">
    <property type="entry name" value="TRPM"/>
</dbReference>
<name>A0ABQ9WD22_SAGOE</name>
<proteinExistence type="predicted"/>
<organism evidence="1 2">
    <name type="scientific">Saguinus oedipus</name>
    <name type="common">Cotton-top tamarin</name>
    <name type="synonym">Oedipomidas oedipus</name>
    <dbReference type="NCBI Taxonomy" id="9490"/>
    <lineage>
        <taxon>Eukaryota</taxon>
        <taxon>Metazoa</taxon>
        <taxon>Chordata</taxon>
        <taxon>Craniata</taxon>
        <taxon>Vertebrata</taxon>
        <taxon>Euteleostomi</taxon>
        <taxon>Mammalia</taxon>
        <taxon>Eutheria</taxon>
        <taxon>Euarchontoglires</taxon>
        <taxon>Primates</taxon>
        <taxon>Haplorrhini</taxon>
        <taxon>Platyrrhini</taxon>
        <taxon>Cebidae</taxon>
        <taxon>Callitrichinae</taxon>
        <taxon>Saguinus</taxon>
    </lineage>
</organism>
<dbReference type="Proteomes" id="UP001266305">
    <property type="component" value="Unassembled WGS sequence"/>
</dbReference>